<dbReference type="CDD" id="cd03396">
    <property type="entry name" value="PAP2_like_6"/>
    <property type="match status" value="1"/>
</dbReference>
<comment type="caution">
    <text evidence="3">The sequence shown here is derived from an EMBL/GenBank/DDBJ whole genome shotgun (WGS) entry which is preliminary data.</text>
</comment>
<dbReference type="InterPro" id="IPR036938">
    <property type="entry name" value="PAP2/HPO_sf"/>
</dbReference>
<feature type="transmembrane region" description="Helical" evidence="1">
    <location>
        <begin position="113"/>
        <end position="130"/>
    </location>
</feature>
<feature type="transmembrane region" description="Helical" evidence="1">
    <location>
        <begin position="26"/>
        <end position="48"/>
    </location>
</feature>
<accession>A0A2W5KTP7</accession>
<dbReference type="Pfam" id="PF01569">
    <property type="entry name" value="PAP2"/>
    <property type="match status" value="1"/>
</dbReference>
<gene>
    <name evidence="3" type="ORF">DI564_03080</name>
</gene>
<feature type="transmembrane region" description="Helical" evidence="1">
    <location>
        <begin position="198"/>
        <end position="218"/>
    </location>
</feature>
<evidence type="ECO:0000313" key="4">
    <source>
        <dbReference type="Proteomes" id="UP000249046"/>
    </source>
</evidence>
<evidence type="ECO:0000313" key="3">
    <source>
        <dbReference type="EMBL" id="PZQ18778.1"/>
    </source>
</evidence>
<evidence type="ECO:0000256" key="1">
    <source>
        <dbReference type="SAM" id="Phobius"/>
    </source>
</evidence>
<dbReference type="Proteomes" id="UP000249046">
    <property type="component" value="Unassembled WGS sequence"/>
</dbReference>
<feature type="transmembrane region" description="Helical" evidence="1">
    <location>
        <begin position="168"/>
        <end position="186"/>
    </location>
</feature>
<sequence>MDAPLSVSPLALPAAAMPTPATGPAFYRRMLVGPLLALAAASVVLWTFGGDRWLADRLYGWEGHAWTLKSHLLTATVLHDAGKHTMTALWLATAAAWLTATIRPQLTAWRRPLAYLTLTTLVATLLVSWIKSWSDVDCPWDLLRYGGDRPWLGLFAARPDGLPRGVCFPAGHASAGYAWVATYFFARATRPRWRRRALAAALGLGLAFGIAQQLRGAHFLSHDLWTLAICWLVALAGYALALDPSLRRGTATAQAR</sequence>
<dbReference type="AlphaFoldDB" id="A0A2W5KTP7"/>
<dbReference type="SUPFAM" id="SSF48317">
    <property type="entry name" value="Acid phosphatase/Vanadium-dependent haloperoxidase"/>
    <property type="match status" value="1"/>
</dbReference>
<feature type="domain" description="Phosphatidic acid phosphatase type 2/haloperoxidase" evidence="2">
    <location>
        <begin position="113"/>
        <end position="240"/>
    </location>
</feature>
<name>A0A2W5KTP7_9GAMM</name>
<organism evidence="3 4">
    <name type="scientific">Rhodanobacter denitrificans</name>
    <dbReference type="NCBI Taxonomy" id="666685"/>
    <lineage>
        <taxon>Bacteria</taxon>
        <taxon>Pseudomonadati</taxon>
        <taxon>Pseudomonadota</taxon>
        <taxon>Gammaproteobacteria</taxon>
        <taxon>Lysobacterales</taxon>
        <taxon>Rhodanobacteraceae</taxon>
        <taxon>Rhodanobacter</taxon>
    </lineage>
</organism>
<dbReference type="EMBL" id="QFPO01000003">
    <property type="protein sequence ID" value="PZQ18778.1"/>
    <property type="molecule type" value="Genomic_DNA"/>
</dbReference>
<evidence type="ECO:0000259" key="2">
    <source>
        <dbReference type="Pfam" id="PF01569"/>
    </source>
</evidence>
<dbReference type="InterPro" id="IPR000326">
    <property type="entry name" value="PAP2/HPO"/>
</dbReference>
<keyword evidence="1" id="KW-1133">Transmembrane helix</keyword>
<keyword evidence="1" id="KW-0472">Membrane</keyword>
<proteinExistence type="predicted"/>
<feature type="transmembrane region" description="Helical" evidence="1">
    <location>
        <begin position="224"/>
        <end position="242"/>
    </location>
</feature>
<keyword evidence="1" id="KW-0812">Transmembrane</keyword>
<reference evidence="3 4" key="1">
    <citation type="submission" date="2017-08" db="EMBL/GenBank/DDBJ databases">
        <title>Infants hospitalized years apart are colonized by the same room-sourced microbial strains.</title>
        <authorList>
            <person name="Brooks B."/>
            <person name="Olm M.R."/>
            <person name="Firek B.A."/>
            <person name="Baker R."/>
            <person name="Thomas B.C."/>
            <person name="Morowitz M.J."/>
            <person name="Banfield J.F."/>
        </authorList>
    </citation>
    <scope>NUCLEOTIDE SEQUENCE [LARGE SCALE GENOMIC DNA]</scope>
    <source>
        <strain evidence="3">S2_005_003_R2_42</strain>
    </source>
</reference>
<protein>
    <recommendedName>
        <fullName evidence="2">Phosphatidic acid phosphatase type 2/haloperoxidase domain-containing protein</fullName>
    </recommendedName>
</protein>